<dbReference type="AlphaFoldDB" id="A0A6G0WD72"/>
<name>A0A6G0WD72_9STRA</name>
<dbReference type="Pfam" id="PF13673">
    <property type="entry name" value="Acetyltransf_10"/>
    <property type="match status" value="1"/>
</dbReference>
<dbReference type="InterPro" id="IPR016181">
    <property type="entry name" value="Acyl_CoA_acyltransferase"/>
</dbReference>
<evidence type="ECO:0000313" key="3">
    <source>
        <dbReference type="Proteomes" id="UP000481153"/>
    </source>
</evidence>
<reference evidence="2 3" key="1">
    <citation type="submission" date="2019-07" db="EMBL/GenBank/DDBJ databases">
        <title>Genomics analysis of Aphanomyces spp. identifies a new class of oomycete effector associated with host adaptation.</title>
        <authorList>
            <person name="Gaulin E."/>
        </authorList>
    </citation>
    <scope>NUCLEOTIDE SEQUENCE [LARGE SCALE GENOMIC DNA]</scope>
    <source>
        <strain evidence="2 3">ATCC 201684</strain>
    </source>
</reference>
<organism evidence="2 3">
    <name type="scientific">Aphanomyces euteiches</name>
    <dbReference type="NCBI Taxonomy" id="100861"/>
    <lineage>
        <taxon>Eukaryota</taxon>
        <taxon>Sar</taxon>
        <taxon>Stramenopiles</taxon>
        <taxon>Oomycota</taxon>
        <taxon>Saprolegniomycetes</taxon>
        <taxon>Saprolegniales</taxon>
        <taxon>Verrucalvaceae</taxon>
        <taxon>Aphanomyces</taxon>
    </lineage>
</organism>
<dbReference type="GO" id="GO:0016747">
    <property type="term" value="F:acyltransferase activity, transferring groups other than amino-acyl groups"/>
    <property type="evidence" value="ECO:0007669"/>
    <property type="project" value="InterPro"/>
</dbReference>
<accession>A0A6G0WD72</accession>
<proteinExistence type="predicted"/>
<dbReference type="PROSITE" id="PS51186">
    <property type="entry name" value="GNAT"/>
    <property type="match status" value="1"/>
</dbReference>
<dbReference type="Gene3D" id="3.40.630.30">
    <property type="match status" value="1"/>
</dbReference>
<dbReference type="EMBL" id="VJMJ01000266">
    <property type="protein sequence ID" value="KAF0724610.1"/>
    <property type="molecule type" value="Genomic_DNA"/>
</dbReference>
<evidence type="ECO:0000313" key="2">
    <source>
        <dbReference type="EMBL" id="KAF0724610.1"/>
    </source>
</evidence>
<keyword evidence="3" id="KW-1185">Reference proteome</keyword>
<dbReference type="VEuPathDB" id="FungiDB:AeMF1_010505"/>
<feature type="domain" description="N-acetyltransferase" evidence="1">
    <location>
        <begin position="10"/>
        <end position="160"/>
    </location>
</feature>
<dbReference type="InterPro" id="IPR000182">
    <property type="entry name" value="GNAT_dom"/>
</dbReference>
<protein>
    <recommendedName>
        <fullName evidence="1">N-acetyltransferase domain-containing protein</fullName>
    </recommendedName>
</protein>
<dbReference type="CDD" id="cd04301">
    <property type="entry name" value="NAT_SF"/>
    <property type="match status" value="1"/>
</dbReference>
<dbReference type="SUPFAM" id="SSF55729">
    <property type="entry name" value="Acyl-CoA N-acyltransferases (Nat)"/>
    <property type="match status" value="1"/>
</dbReference>
<comment type="caution">
    <text evidence="2">The sequence shown here is derived from an EMBL/GenBank/DDBJ whole genome shotgun (WGS) entry which is preliminary data.</text>
</comment>
<sequence>MSGDLRWTCQPLDALTAAQAYKVLQLRSEVFIVEQDSVVLDPDGRDLLPSCLHMMGWNDKEELMAYARLLGPGTTGPDQAIPLVGRVVTHPKVRGNGSGRRLMEAAIAACESNWPGLGCQLGAQAYLEKFYVSLGFAPIPDFEPYDHHGIKHIEMFRPATK</sequence>
<gene>
    <name evidence="2" type="ORF">Ae201684_016676</name>
</gene>
<evidence type="ECO:0000259" key="1">
    <source>
        <dbReference type="PROSITE" id="PS51186"/>
    </source>
</evidence>
<dbReference type="Proteomes" id="UP000481153">
    <property type="component" value="Unassembled WGS sequence"/>
</dbReference>